<evidence type="ECO:0000259" key="4">
    <source>
        <dbReference type="Pfam" id="PF23197"/>
    </source>
</evidence>
<feature type="compositionally biased region" description="Polar residues" evidence="2">
    <location>
        <begin position="72"/>
        <end position="81"/>
    </location>
</feature>
<dbReference type="GO" id="GO:0005886">
    <property type="term" value="C:plasma membrane"/>
    <property type="evidence" value="ECO:0007669"/>
    <property type="project" value="TreeGrafter"/>
</dbReference>
<evidence type="ECO:0000313" key="5">
    <source>
        <dbReference type="EMBL" id="WVZ95649.1"/>
    </source>
</evidence>
<feature type="region of interest" description="Disordered" evidence="2">
    <location>
        <begin position="128"/>
        <end position="187"/>
    </location>
</feature>
<keyword evidence="6" id="KW-1185">Reference proteome</keyword>
<sequence>MADPDELGRRLAAVGVSDSPTAALESSNSNLFQVMRAVEDAEATIRQQLEENTRLKDELMLKTQELHRIRSEATNQTSSRGIRQEDRTLDAHTTTNTFSAAGTTADGAFKWGPAEPMLQDAMKHKYLEPTQPNGIPRKLSGDQTAAADTAAFPSQLSTPSSRSLSPTRHRKEPDYDSRFNLSGQGGGLPVSDLNNSSIILKQDLLSKVKEHEEEIAQLRRHLSDYSVKEAQILNEKHVLEKRIAYMRMAFDQQQQDLVDAASKALSYRQDIIEENIRLTYALQAAHQERSTFVSSLLPLLSEYNLQPSVLDAQSIVSNLKVLFKHLQEKLIITEEKLKESQYQITPWRAEFSNNTSAAAQSPSHPPGNALVSSIKANLDIVPQQAYSHVQSPASSPVRARRDWDLLGNENHEVIRSGVATTSAEHDNVGRTSPSTSNKNTKDVSQGTEHDSRVVRFNIESKDQNPSFKDLVRSDASENLEGAEAQNPQDPSAQWDSGGSPNLASGLDEANPPYPYLPTVLEEPSSSFSEVAEDDPLPAIDGLRITGEAFPGRELQASGYSINGTTSCNFEWVRHLDDGSVNFIEGARQPTYLVTADDVDSILAIEVQPLDDRKRKGEIVKVYANDQRKITCDPETKELIKKVLSTGHVSYEVLLPVRFLDMWEPAVLAIKREGYSIKCNGQRGVVITEKFQQAMAINIPYGRPTEFSIVSADGAEYNLKPAENAPSRDAIVLMLRLFRMKAVEKSKGRRKGIFFK</sequence>
<accession>A0AAQ3UUD6</accession>
<dbReference type="InterPro" id="IPR056284">
    <property type="entry name" value="AIR9-like_A9"/>
</dbReference>
<feature type="region of interest" description="Disordered" evidence="2">
    <location>
        <begin position="417"/>
        <end position="533"/>
    </location>
</feature>
<dbReference type="InterPro" id="IPR055474">
    <property type="entry name" value="DUF7046"/>
</dbReference>
<evidence type="ECO:0000256" key="1">
    <source>
        <dbReference type="SAM" id="Coils"/>
    </source>
</evidence>
<dbReference type="Proteomes" id="UP001341281">
    <property type="component" value="Chromosome 10"/>
</dbReference>
<feature type="domain" description="AIR9-like A9" evidence="4">
    <location>
        <begin position="541"/>
        <end position="621"/>
    </location>
</feature>
<evidence type="ECO:0000256" key="2">
    <source>
        <dbReference type="SAM" id="MobiDB-lite"/>
    </source>
</evidence>
<proteinExistence type="predicted"/>
<feature type="domain" description="DUF7046" evidence="3">
    <location>
        <begin position="656"/>
        <end position="750"/>
    </location>
</feature>
<feature type="compositionally biased region" description="Polar residues" evidence="2">
    <location>
        <begin position="429"/>
        <end position="446"/>
    </location>
</feature>
<dbReference type="PANTHER" id="PTHR31149:SF10">
    <property type="entry name" value="OS05G0100900 PROTEIN"/>
    <property type="match status" value="1"/>
</dbReference>
<feature type="compositionally biased region" description="Basic and acidic residues" evidence="2">
    <location>
        <begin position="447"/>
        <end position="462"/>
    </location>
</feature>
<feature type="compositionally biased region" description="Low complexity" evidence="2">
    <location>
        <begin position="156"/>
        <end position="166"/>
    </location>
</feature>
<evidence type="ECO:0000313" key="6">
    <source>
        <dbReference type="Proteomes" id="UP001341281"/>
    </source>
</evidence>
<dbReference type="EMBL" id="CP144754">
    <property type="protein sequence ID" value="WVZ95649.1"/>
    <property type="molecule type" value="Genomic_DNA"/>
</dbReference>
<dbReference type="FunFam" id="2.60.40.2700:FF:000001">
    <property type="entry name" value="Transmembrane protein"/>
    <property type="match status" value="1"/>
</dbReference>
<dbReference type="Gene3D" id="2.60.40.2700">
    <property type="match status" value="1"/>
</dbReference>
<protein>
    <submittedName>
        <fullName evidence="5">Uncharacterized protein</fullName>
    </submittedName>
</protein>
<dbReference type="PANTHER" id="PTHR31149">
    <property type="entry name" value="EXPRESSED PROTEIN"/>
    <property type="match status" value="1"/>
</dbReference>
<dbReference type="Pfam" id="PF23080">
    <property type="entry name" value="DUF7046"/>
    <property type="match status" value="1"/>
</dbReference>
<name>A0AAQ3UUD6_PASNO</name>
<dbReference type="AlphaFoldDB" id="A0AAQ3UUD6"/>
<feature type="compositionally biased region" description="Polar residues" evidence="2">
    <location>
        <begin position="485"/>
        <end position="502"/>
    </location>
</feature>
<gene>
    <name evidence="5" type="ORF">U9M48_041383</name>
</gene>
<reference evidence="5 6" key="1">
    <citation type="submission" date="2024-02" db="EMBL/GenBank/DDBJ databases">
        <title>High-quality chromosome-scale genome assembly of Pensacola bahiagrass (Paspalum notatum Flugge var. saurae).</title>
        <authorList>
            <person name="Vega J.M."/>
            <person name="Podio M."/>
            <person name="Orjuela J."/>
            <person name="Siena L.A."/>
            <person name="Pessino S.C."/>
            <person name="Combes M.C."/>
            <person name="Mariac C."/>
            <person name="Albertini E."/>
            <person name="Pupilli F."/>
            <person name="Ortiz J.P.A."/>
            <person name="Leblanc O."/>
        </authorList>
    </citation>
    <scope>NUCLEOTIDE SEQUENCE [LARGE SCALE GENOMIC DNA]</scope>
    <source>
        <strain evidence="5">R1</strain>
        <tissue evidence="5">Leaf</tissue>
    </source>
</reference>
<evidence type="ECO:0000259" key="3">
    <source>
        <dbReference type="Pfam" id="PF23080"/>
    </source>
</evidence>
<organism evidence="5 6">
    <name type="scientific">Paspalum notatum var. saurae</name>
    <dbReference type="NCBI Taxonomy" id="547442"/>
    <lineage>
        <taxon>Eukaryota</taxon>
        <taxon>Viridiplantae</taxon>
        <taxon>Streptophyta</taxon>
        <taxon>Embryophyta</taxon>
        <taxon>Tracheophyta</taxon>
        <taxon>Spermatophyta</taxon>
        <taxon>Magnoliopsida</taxon>
        <taxon>Liliopsida</taxon>
        <taxon>Poales</taxon>
        <taxon>Poaceae</taxon>
        <taxon>PACMAD clade</taxon>
        <taxon>Panicoideae</taxon>
        <taxon>Andropogonodae</taxon>
        <taxon>Paspaleae</taxon>
        <taxon>Paspalinae</taxon>
        <taxon>Paspalum</taxon>
    </lineage>
</organism>
<feature type="coiled-coil region" evidence="1">
    <location>
        <begin position="201"/>
        <end position="228"/>
    </location>
</feature>
<keyword evidence="1" id="KW-0175">Coiled coil</keyword>
<dbReference type="Pfam" id="PF23197">
    <property type="entry name" value="IG_AIR9"/>
    <property type="match status" value="1"/>
</dbReference>
<feature type="region of interest" description="Disordered" evidence="2">
    <location>
        <begin position="70"/>
        <end position="100"/>
    </location>
</feature>